<dbReference type="RefSeq" id="WP_236455512.1">
    <property type="nucleotide sequence ID" value="NZ_CBCSGE010000002.1"/>
</dbReference>
<comment type="caution">
    <text evidence="1">The sequence shown here is derived from an EMBL/GenBank/DDBJ whole genome shotgun (WGS) entry which is preliminary data.</text>
</comment>
<keyword evidence="2" id="KW-1185">Reference proteome</keyword>
<accession>A0ABV5GM10</accession>
<dbReference type="EMBL" id="JBHMEY010000018">
    <property type="protein sequence ID" value="MFB9096401.1"/>
    <property type="molecule type" value="Genomic_DNA"/>
</dbReference>
<organism evidence="1 2">
    <name type="scientific">Flavobacterium jumunjinense</name>
    <dbReference type="NCBI Taxonomy" id="998845"/>
    <lineage>
        <taxon>Bacteria</taxon>
        <taxon>Pseudomonadati</taxon>
        <taxon>Bacteroidota</taxon>
        <taxon>Flavobacteriia</taxon>
        <taxon>Flavobacteriales</taxon>
        <taxon>Flavobacteriaceae</taxon>
        <taxon>Flavobacterium</taxon>
    </lineage>
</organism>
<protein>
    <submittedName>
        <fullName evidence="1">Uncharacterized protein</fullName>
    </submittedName>
</protein>
<name>A0ABV5GM10_9FLAO</name>
<evidence type="ECO:0000313" key="2">
    <source>
        <dbReference type="Proteomes" id="UP001589607"/>
    </source>
</evidence>
<dbReference type="Proteomes" id="UP001589607">
    <property type="component" value="Unassembled WGS sequence"/>
</dbReference>
<sequence>MRKTLIFIIFNYSLFAISQNSLSIDFNLCKTKENESVYNNEYKIICNDSIITEFKNFTSSHNLADGKYRVEYQTYFGWKTTESFLLFEETSYYLNFCIDEINTKPIDIYNLGIDSIKDGETLEITHNYSGCFNSGGEKIIITRIKNKYFLNYNNLKRKLKNREIKFLKAYEIELINLNTNEPFTICTAFSQNIIQYGAHKFEYSESCPKWSGFNDLKNKLKLK</sequence>
<gene>
    <name evidence="1" type="ORF">ACFFVF_07750</name>
</gene>
<reference evidence="1 2" key="1">
    <citation type="submission" date="2024-09" db="EMBL/GenBank/DDBJ databases">
        <authorList>
            <person name="Sun Q."/>
            <person name="Mori K."/>
        </authorList>
    </citation>
    <scope>NUCLEOTIDE SEQUENCE [LARGE SCALE GENOMIC DNA]</scope>
    <source>
        <strain evidence="1 2">CECT 7955</strain>
    </source>
</reference>
<proteinExistence type="predicted"/>
<evidence type="ECO:0000313" key="1">
    <source>
        <dbReference type="EMBL" id="MFB9096401.1"/>
    </source>
</evidence>